<dbReference type="WBParaSite" id="RSKR_0000941700.1">
    <property type="protein sequence ID" value="RSKR_0000941700.1"/>
    <property type="gene ID" value="RSKR_0000941700"/>
</dbReference>
<protein>
    <submittedName>
        <fullName evidence="2">Metallophos domain-containing protein</fullName>
    </submittedName>
</protein>
<name>A0AC35UAT3_9BILA</name>
<organism evidence="1 2">
    <name type="scientific">Rhabditophanes sp. KR3021</name>
    <dbReference type="NCBI Taxonomy" id="114890"/>
    <lineage>
        <taxon>Eukaryota</taxon>
        <taxon>Metazoa</taxon>
        <taxon>Ecdysozoa</taxon>
        <taxon>Nematoda</taxon>
        <taxon>Chromadorea</taxon>
        <taxon>Rhabditida</taxon>
        <taxon>Tylenchina</taxon>
        <taxon>Panagrolaimomorpha</taxon>
        <taxon>Strongyloidoidea</taxon>
        <taxon>Alloionematidae</taxon>
        <taxon>Rhabditophanes</taxon>
    </lineage>
</organism>
<accession>A0AC35UAT3</accession>
<proteinExistence type="predicted"/>
<sequence>MISEKILCMHGGISKHLASISQLRNIPRPNNIEGNSLKTDLLWSDPDIQVNLYEKSPRGCSYVFGERVLRIIFN</sequence>
<evidence type="ECO:0000313" key="2">
    <source>
        <dbReference type="WBParaSite" id="RSKR_0000941700.1"/>
    </source>
</evidence>
<evidence type="ECO:0000313" key="1">
    <source>
        <dbReference type="Proteomes" id="UP000095286"/>
    </source>
</evidence>
<dbReference type="Proteomes" id="UP000095286">
    <property type="component" value="Unplaced"/>
</dbReference>
<reference evidence="2" key="1">
    <citation type="submission" date="2016-11" db="UniProtKB">
        <authorList>
            <consortium name="WormBaseParasite"/>
        </authorList>
    </citation>
    <scope>IDENTIFICATION</scope>
    <source>
        <strain evidence="2">KR3021</strain>
    </source>
</reference>